<dbReference type="EMBL" id="JAOPGA020001446">
    <property type="protein sequence ID" value="KAL0488501.1"/>
    <property type="molecule type" value="Genomic_DNA"/>
</dbReference>
<dbReference type="PROSITE" id="PS50089">
    <property type="entry name" value="ZF_RING_2"/>
    <property type="match status" value="1"/>
</dbReference>
<organism evidence="6 7">
    <name type="scientific">Acrasis kona</name>
    <dbReference type="NCBI Taxonomy" id="1008807"/>
    <lineage>
        <taxon>Eukaryota</taxon>
        <taxon>Discoba</taxon>
        <taxon>Heterolobosea</taxon>
        <taxon>Tetramitia</taxon>
        <taxon>Eutetramitia</taxon>
        <taxon>Acrasidae</taxon>
        <taxon>Acrasis</taxon>
    </lineage>
</organism>
<evidence type="ECO:0000256" key="4">
    <source>
        <dbReference type="PROSITE-ProRule" id="PRU00175"/>
    </source>
</evidence>
<dbReference type="PANTHER" id="PTHR45798">
    <property type="entry name" value="RING-H2 FINGER PROTEIN ATL61-RELATED-RELATED"/>
    <property type="match status" value="1"/>
</dbReference>
<accession>A0AAW2ZFD8</accession>
<dbReference type="SUPFAM" id="SSF57850">
    <property type="entry name" value="RING/U-box"/>
    <property type="match status" value="1"/>
</dbReference>
<feature type="domain" description="RING-type" evidence="5">
    <location>
        <begin position="210"/>
        <end position="253"/>
    </location>
</feature>
<dbReference type="Pfam" id="PF13639">
    <property type="entry name" value="zf-RING_2"/>
    <property type="match status" value="1"/>
</dbReference>
<dbReference type="GO" id="GO:0008270">
    <property type="term" value="F:zinc ion binding"/>
    <property type="evidence" value="ECO:0007669"/>
    <property type="project" value="UniProtKB-KW"/>
</dbReference>
<dbReference type="SMART" id="SM00184">
    <property type="entry name" value="RING"/>
    <property type="match status" value="1"/>
</dbReference>
<comment type="caution">
    <text evidence="6">The sequence shown here is derived from an EMBL/GenBank/DDBJ whole genome shotgun (WGS) entry which is preliminary data.</text>
</comment>
<evidence type="ECO:0000313" key="7">
    <source>
        <dbReference type="Proteomes" id="UP001431209"/>
    </source>
</evidence>
<dbReference type="Proteomes" id="UP001431209">
    <property type="component" value="Unassembled WGS sequence"/>
</dbReference>
<dbReference type="InterPro" id="IPR001841">
    <property type="entry name" value="Znf_RING"/>
</dbReference>
<sequence length="257" mass="29071">MQADDEVNRVHLYKKLAGEYVGWYYTHGFEIIDISYSSTNNPVDILTLHEPQDAIADTLHELIAIKITGDPNVPATKETFSLKQTTQRGEPVTTVGRGQIAGHGYQNPQFIPGQLLNYSPDYSCLVFLFEGLGPLVYFRRERRLTGTLEVTSDEEVYTILRMRTVSETLSMSTYESQSYRVGGATSASRELIDECLNEINRSEIKTGECCAICLIDILESDDPVSLLKNCGHIFHDHCVRRWLIRDNSCPLCKKKLK</sequence>
<proteinExistence type="predicted"/>
<evidence type="ECO:0000256" key="2">
    <source>
        <dbReference type="ARBA" id="ARBA00022771"/>
    </source>
</evidence>
<dbReference type="PANTHER" id="PTHR45798:SF97">
    <property type="entry name" value="ALCOHOL-SENSITIVE RING FINGER PROTEIN 1"/>
    <property type="match status" value="1"/>
</dbReference>
<dbReference type="Gene3D" id="3.30.40.10">
    <property type="entry name" value="Zinc/RING finger domain, C3HC4 (zinc finger)"/>
    <property type="match status" value="1"/>
</dbReference>
<dbReference type="AlphaFoldDB" id="A0AAW2ZFD8"/>
<name>A0AAW2ZFD8_9EUKA</name>
<keyword evidence="2 4" id="KW-0863">Zinc-finger</keyword>
<dbReference type="InterPro" id="IPR052788">
    <property type="entry name" value="RING-type_E3_ligase_ATL"/>
</dbReference>
<protein>
    <submittedName>
        <fullName evidence="6">RING-H2 zinc finger protein RHA1a</fullName>
    </submittedName>
</protein>
<dbReference type="Pfam" id="PF12014">
    <property type="entry name" value="Cyclin_D1_bind"/>
    <property type="match status" value="1"/>
</dbReference>
<dbReference type="InterPro" id="IPR013083">
    <property type="entry name" value="Znf_RING/FYVE/PHD"/>
</dbReference>
<dbReference type="CDD" id="cd16448">
    <property type="entry name" value="RING-H2"/>
    <property type="match status" value="1"/>
</dbReference>
<keyword evidence="7" id="KW-1185">Reference proteome</keyword>
<keyword evidence="1" id="KW-0479">Metal-binding</keyword>
<evidence type="ECO:0000256" key="3">
    <source>
        <dbReference type="ARBA" id="ARBA00022833"/>
    </source>
</evidence>
<keyword evidence="3" id="KW-0862">Zinc</keyword>
<evidence type="ECO:0000313" key="6">
    <source>
        <dbReference type="EMBL" id="KAL0488501.1"/>
    </source>
</evidence>
<evidence type="ECO:0000259" key="5">
    <source>
        <dbReference type="PROSITE" id="PS50089"/>
    </source>
</evidence>
<gene>
    <name evidence="6" type="ORF">AKO1_008756</name>
</gene>
<evidence type="ECO:0000256" key="1">
    <source>
        <dbReference type="ARBA" id="ARBA00022723"/>
    </source>
</evidence>
<reference evidence="6 7" key="1">
    <citation type="submission" date="2024-03" db="EMBL/GenBank/DDBJ databases">
        <title>The Acrasis kona genome and developmental transcriptomes reveal deep origins of eukaryotic multicellular pathways.</title>
        <authorList>
            <person name="Sheikh S."/>
            <person name="Fu C.-J."/>
            <person name="Brown M.W."/>
            <person name="Baldauf S.L."/>
        </authorList>
    </citation>
    <scope>NUCLEOTIDE SEQUENCE [LARGE SCALE GENOMIC DNA]</scope>
    <source>
        <strain evidence="6 7">ATCC MYA-3509</strain>
    </source>
</reference>